<dbReference type="InterPro" id="IPR020615">
    <property type="entry name" value="Thiolase_acyl_enz_int_AS"/>
</dbReference>
<dbReference type="PROSITE" id="PS00737">
    <property type="entry name" value="THIOLASE_2"/>
    <property type="match status" value="1"/>
</dbReference>
<dbReference type="InterPro" id="IPR020616">
    <property type="entry name" value="Thiolase_N"/>
</dbReference>
<dbReference type="NCBIfam" id="TIGR01930">
    <property type="entry name" value="AcCoA-C-Actrans"/>
    <property type="match status" value="1"/>
</dbReference>
<keyword evidence="4 8" id="KW-0012">Acyltransferase</keyword>
<dbReference type="InterPro" id="IPR020613">
    <property type="entry name" value="Thiolase_CS"/>
</dbReference>
<evidence type="ECO:0000256" key="5">
    <source>
        <dbReference type="ARBA" id="ARBA00030755"/>
    </source>
</evidence>
<dbReference type="PROSITE" id="PS00099">
    <property type="entry name" value="THIOLASE_3"/>
    <property type="match status" value="1"/>
</dbReference>
<comment type="caution">
    <text evidence="11">The sequence shown here is derived from an EMBL/GenBank/DDBJ whole genome shotgun (WGS) entry which is preliminary data.</text>
</comment>
<gene>
    <name evidence="11" type="ORF">CGZ94_05120</name>
</gene>
<proteinExistence type="inferred from homology"/>
<dbReference type="SUPFAM" id="SSF53901">
    <property type="entry name" value="Thiolase-like"/>
    <property type="match status" value="2"/>
</dbReference>
<feature type="active site" description="Proton acceptor" evidence="7">
    <location>
        <position position="347"/>
    </location>
</feature>
<feature type="active site" description="Acyl-thioester intermediate" evidence="7">
    <location>
        <position position="89"/>
    </location>
</feature>
<dbReference type="EC" id="2.3.1.9" evidence="2"/>
<organism evidence="11 12">
    <name type="scientific">Enemella evansiae</name>
    <dbReference type="NCBI Taxonomy" id="2016499"/>
    <lineage>
        <taxon>Bacteria</taxon>
        <taxon>Bacillati</taxon>
        <taxon>Actinomycetota</taxon>
        <taxon>Actinomycetes</taxon>
        <taxon>Propionibacteriales</taxon>
        <taxon>Propionibacteriaceae</taxon>
        <taxon>Enemella</taxon>
    </lineage>
</organism>
<dbReference type="FunFam" id="3.40.47.10:FF:000010">
    <property type="entry name" value="Acetyl-CoA acetyltransferase (Thiolase)"/>
    <property type="match status" value="1"/>
</dbReference>
<evidence type="ECO:0000256" key="3">
    <source>
        <dbReference type="ARBA" id="ARBA00022679"/>
    </source>
</evidence>
<evidence type="ECO:0000259" key="9">
    <source>
        <dbReference type="Pfam" id="PF00108"/>
    </source>
</evidence>
<dbReference type="PROSITE" id="PS00098">
    <property type="entry name" value="THIOLASE_1"/>
    <property type="match status" value="1"/>
</dbReference>
<evidence type="ECO:0000259" key="10">
    <source>
        <dbReference type="Pfam" id="PF02803"/>
    </source>
</evidence>
<dbReference type="PANTHER" id="PTHR18919:SF107">
    <property type="entry name" value="ACETYL-COA ACETYLTRANSFERASE, CYTOSOLIC"/>
    <property type="match status" value="1"/>
</dbReference>
<feature type="domain" description="Thiolase C-terminal" evidence="10">
    <location>
        <begin position="269"/>
        <end position="389"/>
    </location>
</feature>
<dbReference type="RefSeq" id="WP_094404980.1">
    <property type="nucleotide sequence ID" value="NZ_NMVO01000004.1"/>
</dbReference>
<dbReference type="EMBL" id="NMVO01000004">
    <property type="protein sequence ID" value="OYO16320.1"/>
    <property type="molecule type" value="Genomic_DNA"/>
</dbReference>
<dbReference type="InterPro" id="IPR016039">
    <property type="entry name" value="Thiolase-like"/>
</dbReference>
<evidence type="ECO:0000313" key="11">
    <source>
        <dbReference type="EMBL" id="OYO16320.1"/>
    </source>
</evidence>
<dbReference type="InterPro" id="IPR020617">
    <property type="entry name" value="Thiolase_C"/>
</dbReference>
<keyword evidence="12" id="KW-1185">Reference proteome</keyword>
<dbReference type="GO" id="GO:0003985">
    <property type="term" value="F:acetyl-CoA C-acetyltransferase activity"/>
    <property type="evidence" value="ECO:0007669"/>
    <property type="project" value="UniProtKB-EC"/>
</dbReference>
<protein>
    <recommendedName>
        <fullName evidence="6">Probable acetyl-CoA acetyltransferase</fullName>
        <ecNumber evidence="2">2.3.1.9</ecNumber>
    </recommendedName>
    <alternativeName>
        <fullName evidence="5">Acetoacetyl-CoA thiolase</fullName>
    </alternativeName>
</protein>
<dbReference type="Pfam" id="PF00108">
    <property type="entry name" value="Thiolase_N"/>
    <property type="match status" value="1"/>
</dbReference>
<evidence type="ECO:0000313" key="12">
    <source>
        <dbReference type="Proteomes" id="UP000215896"/>
    </source>
</evidence>
<evidence type="ECO:0000256" key="1">
    <source>
        <dbReference type="ARBA" id="ARBA00010982"/>
    </source>
</evidence>
<dbReference type="Gene3D" id="3.40.47.10">
    <property type="match status" value="1"/>
</dbReference>
<feature type="domain" description="Thiolase N-terminal" evidence="9">
    <location>
        <begin position="5"/>
        <end position="260"/>
    </location>
</feature>
<dbReference type="Pfam" id="PF02803">
    <property type="entry name" value="Thiolase_C"/>
    <property type="match status" value="1"/>
</dbReference>
<dbReference type="InterPro" id="IPR002155">
    <property type="entry name" value="Thiolase"/>
</dbReference>
<evidence type="ECO:0000256" key="2">
    <source>
        <dbReference type="ARBA" id="ARBA00012705"/>
    </source>
</evidence>
<keyword evidence="3 8" id="KW-0808">Transferase</keyword>
<name>A0A255GKH0_9ACTN</name>
<dbReference type="Proteomes" id="UP000215896">
    <property type="component" value="Unassembled WGS sequence"/>
</dbReference>
<evidence type="ECO:0000256" key="8">
    <source>
        <dbReference type="RuleBase" id="RU003557"/>
    </source>
</evidence>
<dbReference type="CDD" id="cd00751">
    <property type="entry name" value="thiolase"/>
    <property type="match status" value="1"/>
</dbReference>
<accession>A0A255GKH0</accession>
<dbReference type="OrthoDB" id="4440515at2"/>
<comment type="similarity">
    <text evidence="1 8">Belongs to the thiolase-like superfamily. Thiolase family.</text>
</comment>
<dbReference type="PIRSF" id="PIRSF000429">
    <property type="entry name" value="Ac-CoA_Ac_transf"/>
    <property type="match status" value="1"/>
</dbReference>
<evidence type="ECO:0000256" key="4">
    <source>
        <dbReference type="ARBA" id="ARBA00023315"/>
    </source>
</evidence>
<feature type="active site" description="Proton acceptor" evidence="7">
    <location>
        <position position="377"/>
    </location>
</feature>
<dbReference type="PANTHER" id="PTHR18919">
    <property type="entry name" value="ACETYL-COA C-ACYLTRANSFERASE"/>
    <property type="match status" value="1"/>
</dbReference>
<reference evidence="11 12" key="1">
    <citation type="submission" date="2017-07" db="EMBL/GenBank/DDBJ databases">
        <title>Draft whole genome sequences of clinical Proprionibacteriaceae strains.</title>
        <authorList>
            <person name="Bernier A.-M."/>
            <person name="Bernard K."/>
            <person name="Domingo M.-C."/>
        </authorList>
    </citation>
    <scope>NUCLEOTIDE SEQUENCE [LARGE SCALE GENOMIC DNA]</scope>
    <source>
        <strain evidence="11 12">NML 030167</strain>
    </source>
</reference>
<dbReference type="InterPro" id="IPR020610">
    <property type="entry name" value="Thiolase_AS"/>
</dbReference>
<evidence type="ECO:0000256" key="7">
    <source>
        <dbReference type="PIRSR" id="PIRSR000429-1"/>
    </source>
</evidence>
<evidence type="ECO:0000256" key="6">
    <source>
        <dbReference type="ARBA" id="ARBA00040529"/>
    </source>
</evidence>
<sequence>MSSFVYAAVRTPFGRFNGGLAGVRPDDLAAHAITAALGRTPELDPAAIGDIVWGNANGAGEENRNVGRMAALLAGLPVSVPATTVNRLCGSSLDAVLIGSRTIETGDADIVLTGGVESMTRAPWVLPKPSRAYPAGDVAAVSTTLGWRLVNHRMPKEWTVSLGEANEQLQERFGISRERQDEFAARSHRLADRAWSDGFHDDLVVPVPDTELTRDESIRPDSSTAQLAELKPAFRPDGTITAGNASPLSDGAAAVLLGSEAAAGTIGSEPLARIAGRAAYALQPQDFGYAPVEAANRALARAGIDWSQVGAVELNEAFAVQSLACIDAWPIDPEIVNTRGGAIALGHPLGASGGRIVGTLAAVLRERNERWGVAAICIGVGQGLAVVLENLEAGV</sequence>
<dbReference type="AlphaFoldDB" id="A0A255GKH0"/>